<feature type="transmembrane region" description="Helical" evidence="1">
    <location>
        <begin position="327"/>
        <end position="347"/>
    </location>
</feature>
<feature type="transmembrane region" description="Helical" evidence="1">
    <location>
        <begin position="110"/>
        <end position="128"/>
    </location>
</feature>
<feature type="transmembrane region" description="Helical" evidence="1">
    <location>
        <begin position="68"/>
        <end position="89"/>
    </location>
</feature>
<dbReference type="GO" id="GO:0016020">
    <property type="term" value="C:membrane"/>
    <property type="evidence" value="ECO:0007669"/>
    <property type="project" value="TreeGrafter"/>
</dbReference>
<dbReference type="PANTHER" id="PTHR23028:SF53">
    <property type="entry name" value="ACYL_TRANSF_3 DOMAIN-CONTAINING PROTEIN"/>
    <property type="match status" value="1"/>
</dbReference>
<keyword evidence="1" id="KW-1133">Transmembrane helix</keyword>
<feature type="transmembrane region" description="Helical" evidence="1">
    <location>
        <begin position="255"/>
        <end position="272"/>
    </location>
</feature>
<keyword evidence="3" id="KW-0808">Transferase</keyword>
<evidence type="ECO:0000313" key="4">
    <source>
        <dbReference type="Proteomes" id="UP000064967"/>
    </source>
</evidence>
<evidence type="ECO:0000259" key="2">
    <source>
        <dbReference type="Pfam" id="PF01757"/>
    </source>
</evidence>
<keyword evidence="1" id="KW-0472">Membrane</keyword>
<dbReference type="InterPro" id="IPR050879">
    <property type="entry name" value="Acyltransferase_3"/>
</dbReference>
<feature type="transmembrane region" description="Helical" evidence="1">
    <location>
        <begin position="284"/>
        <end position="306"/>
    </location>
</feature>
<dbReference type="EMBL" id="CP012333">
    <property type="protein sequence ID" value="AKV03125.1"/>
    <property type="molecule type" value="Genomic_DNA"/>
</dbReference>
<name>A0A0K1QCG7_9BACT</name>
<evidence type="ECO:0000313" key="3">
    <source>
        <dbReference type="EMBL" id="AKV03125.1"/>
    </source>
</evidence>
<sequence>MSVSESGRSSLASFFSLELLDNRYPSLHGLRVLAIVSVVQFHVTWIFAGEQGIVLDREWVASSLTVFFGMDLFFILSGFLIGSILLRSLETDGTQNLRRFYIRRISRTFPAYYVILTLLAVVTPLTAMQRSHLIWEYLYATNFISLARGDVVMFWGWSLALEEQFYLTVPLLFFVMQRLRSDRARALLLVALWSSALIMRLVLFIAKRPWTDLALYEALYFRPLTRFDTLIAGIFLAFIQNRWKEPISRFLSHPFHRALVTLPTLGCLWLLLRPWMFGKEHVQLVHIFAWGTVTSVMYIGWLLLLFHGGGFISDFLSAPIFRRVATLGYGVYLVHIPLCDHVIVPMARTLEARHVSMLLVWPLSLAALMAGSLGAGYLIHVLIEKPSLRIREWLAA</sequence>
<dbReference type="GO" id="GO:0016747">
    <property type="term" value="F:acyltransferase activity, transferring groups other than amino-acyl groups"/>
    <property type="evidence" value="ECO:0007669"/>
    <property type="project" value="InterPro"/>
</dbReference>
<proteinExistence type="predicted"/>
<feature type="domain" description="Acyltransferase 3" evidence="2">
    <location>
        <begin position="25"/>
        <end position="378"/>
    </location>
</feature>
<reference evidence="3 4" key="1">
    <citation type="submission" date="2015-08" db="EMBL/GenBank/DDBJ databases">
        <authorList>
            <person name="Babu N.S."/>
            <person name="Beckwith C.J."/>
            <person name="Beseler K.G."/>
            <person name="Brison A."/>
            <person name="Carone J.V."/>
            <person name="Caskin T.P."/>
            <person name="Diamond M."/>
            <person name="Durham M.E."/>
            <person name="Foxe J.M."/>
            <person name="Go M."/>
            <person name="Henderson B.A."/>
            <person name="Jones I.B."/>
            <person name="McGettigan J.A."/>
            <person name="Micheletti S.J."/>
            <person name="Nasrallah M.E."/>
            <person name="Ortiz D."/>
            <person name="Piller C.R."/>
            <person name="Privatt S.R."/>
            <person name="Schneider S.L."/>
            <person name="Sharp S."/>
            <person name="Smith T.C."/>
            <person name="Stanton J.D."/>
            <person name="Ullery H.E."/>
            <person name="Wilson R.J."/>
            <person name="Serrano M.G."/>
            <person name="Buck G."/>
            <person name="Lee V."/>
            <person name="Wang Y."/>
            <person name="Carvalho R."/>
            <person name="Voegtly L."/>
            <person name="Shi R."/>
            <person name="Duckworth R."/>
            <person name="Johnson A."/>
            <person name="Loviza R."/>
            <person name="Walstead R."/>
            <person name="Shah Z."/>
            <person name="Kiflezghi M."/>
            <person name="Wade K."/>
            <person name="Ball S.L."/>
            <person name="Bradley K.W."/>
            <person name="Asai D.J."/>
            <person name="Bowman C.A."/>
            <person name="Russell D.A."/>
            <person name="Pope W.H."/>
            <person name="Jacobs-Sera D."/>
            <person name="Hendrix R.W."/>
            <person name="Hatfull G.F."/>
        </authorList>
    </citation>
    <scope>NUCLEOTIDE SEQUENCE [LARGE SCALE GENOMIC DNA]</scope>
    <source>
        <strain evidence="3 4">DSM 27648</strain>
    </source>
</reference>
<keyword evidence="1" id="KW-0812">Transmembrane</keyword>
<dbReference type="AlphaFoldDB" id="A0A0K1QCG7"/>
<dbReference type="InterPro" id="IPR002656">
    <property type="entry name" value="Acyl_transf_3_dom"/>
</dbReference>
<organism evidence="3 4">
    <name type="scientific">Labilithrix luteola</name>
    <dbReference type="NCBI Taxonomy" id="1391654"/>
    <lineage>
        <taxon>Bacteria</taxon>
        <taxon>Pseudomonadati</taxon>
        <taxon>Myxococcota</taxon>
        <taxon>Polyangia</taxon>
        <taxon>Polyangiales</taxon>
        <taxon>Labilitrichaceae</taxon>
        <taxon>Labilithrix</taxon>
    </lineage>
</organism>
<dbReference type="RefSeq" id="WP_146653939.1">
    <property type="nucleotide sequence ID" value="NZ_CP012333.1"/>
</dbReference>
<dbReference type="PANTHER" id="PTHR23028">
    <property type="entry name" value="ACETYLTRANSFERASE"/>
    <property type="match status" value="1"/>
</dbReference>
<dbReference type="Proteomes" id="UP000064967">
    <property type="component" value="Chromosome"/>
</dbReference>
<gene>
    <name evidence="3" type="ORF">AKJ09_09788</name>
</gene>
<dbReference type="Pfam" id="PF01757">
    <property type="entry name" value="Acyl_transf_3"/>
    <property type="match status" value="1"/>
</dbReference>
<feature type="transmembrane region" description="Helical" evidence="1">
    <location>
        <begin position="154"/>
        <end position="175"/>
    </location>
</feature>
<keyword evidence="4" id="KW-1185">Reference proteome</keyword>
<accession>A0A0K1QCG7</accession>
<dbReference type="OrthoDB" id="5501619at2"/>
<feature type="transmembrane region" description="Helical" evidence="1">
    <location>
        <begin position="30"/>
        <end position="48"/>
    </location>
</feature>
<evidence type="ECO:0000256" key="1">
    <source>
        <dbReference type="SAM" id="Phobius"/>
    </source>
</evidence>
<keyword evidence="3" id="KW-0012">Acyltransferase</keyword>
<feature type="transmembrane region" description="Helical" evidence="1">
    <location>
        <begin position="359"/>
        <end position="383"/>
    </location>
</feature>
<protein>
    <submittedName>
        <fullName evidence="3">Acyltransferase 3</fullName>
    </submittedName>
</protein>
<feature type="transmembrane region" description="Helical" evidence="1">
    <location>
        <begin position="187"/>
        <end position="206"/>
    </location>
</feature>
<dbReference type="KEGG" id="llu:AKJ09_09788"/>
<dbReference type="GO" id="GO:0000271">
    <property type="term" value="P:polysaccharide biosynthetic process"/>
    <property type="evidence" value="ECO:0007669"/>
    <property type="project" value="TreeGrafter"/>
</dbReference>
<feature type="transmembrane region" description="Helical" evidence="1">
    <location>
        <begin position="226"/>
        <end position="243"/>
    </location>
</feature>
<dbReference type="STRING" id="1391654.AKJ09_09788"/>